<feature type="region of interest" description="Disordered" evidence="3">
    <location>
        <begin position="204"/>
        <end position="232"/>
    </location>
</feature>
<keyword evidence="1 5" id="KW-0808">Transferase</keyword>
<dbReference type="GO" id="GO:0005886">
    <property type="term" value="C:plasma membrane"/>
    <property type="evidence" value="ECO:0007669"/>
    <property type="project" value="TreeGrafter"/>
</dbReference>
<dbReference type="Proteomes" id="UP000490386">
    <property type="component" value="Unassembled WGS sequence"/>
</dbReference>
<dbReference type="Pfam" id="PF01553">
    <property type="entry name" value="Acyltransferase"/>
    <property type="match status" value="1"/>
</dbReference>
<dbReference type="OrthoDB" id="9806008at2"/>
<dbReference type="SUPFAM" id="SSF69593">
    <property type="entry name" value="Glycerol-3-phosphate (1)-acyltransferase"/>
    <property type="match status" value="1"/>
</dbReference>
<keyword evidence="6" id="KW-1185">Reference proteome</keyword>
<dbReference type="EMBL" id="WBJX01000005">
    <property type="protein sequence ID" value="KAB1636954.1"/>
    <property type="molecule type" value="Genomic_DNA"/>
</dbReference>
<proteinExistence type="predicted"/>
<sequence length="232" mass="25317">MRWEIKGELPVDGAFIVAPNHTSEIDPLIMGMAVWKLGRAPRFMAADRLFRVKGLGWILRKSGQIPVSRDVRGANQAAIASAQQLARLGQGVIIYPEGTLTREPELWPMRGKNGAARVALSADIPVYPTAIWGAQHILPRYSKKLTIGWRKTITVHVGEPVSLAEFNGRMHSASAMKAATELIMHDITGLLEGIRGEKAPAELYDPAKHGQTEHGRFPQDRGTTSRDSGSGA</sequence>
<evidence type="ECO:0000259" key="4">
    <source>
        <dbReference type="SMART" id="SM00563"/>
    </source>
</evidence>
<feature type="domain" description="Phospholipid/glycerol acyltransferase" evidence="4">
    <location>
        <begin position="15"/>
        <end position="134"/>
    </location>
</feature>
<gene>
    <name evidence="5" type="ORF">F8O03_15105</name>
</gene>
<organism evidence="5 6">
    <name type="scientific">Pseudoclavibacter terrae</name>
    <dbReference type="NCBI Taxonomy" id="1530195"/>
    <lineage>
        <taxon>Bacteria</taxon>
        <taxon>Bacillati</taxon>
        <taxon>Actinomycetota</taxon>
        <taxon>Actinomycetes</taxon>
        <taxon>Micrococcales</taxon>
        <taxon>Microbacteriaceae</taxon>
        <taxon>Pseudoclavibacter</taxon>
    </lineage>
</organism>
<name>A0A7J5AZI0_9MICO</name>
<evidence type="ECO:0000313" key="6">
    <source>
        <dbReference type="Proteomes" id="UP000490386"/>
    </source>
</evidence>
<accession>A0A7J5AZI0</accession>
<dbReference type="InterPro" id="IPR002123">
    <property type="entry name" value="Plipid/glycerol_acylTrfase"/>
</dbReference>
<dbReference type="PANTHER" id="PTHR10434:SF55">
    <property type="entry name" value="POSSIBLE ACYLTRANSFERASE"/>
    <property type="match status" value="1"/>
</dbReference>
<dbReference type="CDD" id="cd07989">
    <property type="entry name" value="LPLAT_AGPAT-like"/>
    <property type="match status" value="1"/>
</dbReference>
<evidence type="ECO:0000256" key="2">
    <source>
        <dbReference type="ARBA" id="ARBA00023315"/>
    </source>
</evidence>
<protein>
    <submittedName>
        <fullName evidence="5">1-acyl-sn-glycerol-3-phosphate acyltransferase</fullName>
    </submittedName>
</protein>
<reference evidence="5 6" key="1">
    <citation type="submission" date="2019-09" db="EMBL/GenBank/DDBJ databases">
        <title>Phylogeny of genus Pseudoclavibacter and closely related genus.</title>
        <authorList>
            <person name="Li Y."/>
        </authorList>
    </citation>
    <scope>NUCLEOTIDE SEQUENCE [LARGE SCALE GENOMIC DNA]</scope>
    <source>
        <strain evidence="5 6">THG-MD12</strain>
    </source>
</reference>
<dbReference type="GO" id="GO:0006654">
    <property type="term" value="P:phosphatidic acid biosynthetic process"/>
    <property type="evidence" value="ECO:0007669"/>
    <property type="project" value="TreeGrafter"/>
</dbReference>
<feature type="compositionally biased region" description="Basic and acidic residues" evidence="3">
    <location>
        <begin position="204"/>
        <end position="219"/>
    </location>
</feature>
<dbReference type="SMART" id="SM00563">
    <property type="entry name" value="PlsC"/>
    <property type="match status" value="1"/>
</dbReference>
<evidence type="ECO:0000313" key="5">
    <source>
        <dbReference type="EMBL" id="KAB1636954.1"/>
    </source>
</evidence>
<dbReference type="AlphaFoldDB" id="A0A7J5AZI0"/>
<keyword evidence="2 5" id="KW-0012">Acyltransferase</keyword>
<feature type="compositionally biased region" description="Polar residues" evidence="3">
    <location>
        <begin position="221"/>
        <end position="232"/>
    </location>
</feature>
<evidence type="ECO:0000256" key="1">
    <source>
        <dbReference type="ARBA" id="ARBA00022679"/>
    </source>
</evidence>
<comment type="caution">
    <text evidence="5">The sequence shown here is derived from an EMBL/GenBank/DDBJ whole genome shotgun (WGS) entry which is preliminary data.</text>
</comment>
<dbReference type="GO" id="GO:0003841">
    <property type="term" value="F:1-acylglycerol-3-phosphate O-acyltransferase activity"/>
    <property type="evidence" value="ECO:0007669"/>
    <property type="project" value="TreeGrafter"/>
</dbReference>
<evidence type="ECO:0000256" key="3">
    <source>
        <dbReference type="SAM" id="MobiDB-lite"/>
    </source>
</evidence>
<dbReference type="PANTHER" id="PTHR10434">
    <property type="entry name" value="1-ACYL-SN-GLYCEROL-3-PHOSPHATE ACYLTRANSFERASE"/>
    <property type="match status" value="1"/>
</dbReference>